<gene>
    <name evidence="1" type="ORF">OSCT_2181</name>
</gene>
<sequence length="129" mass="14387">MNRWFNVAGPCRPDIHYMLPPTDRIPEVMRLIHQQSYFVLHAPRQTGKTTAMLTLAQELTSSGQWTAVLLSVEVGSALPPDDIQFVLDLGLVRMDATHGLVIANPIYAAVIPRTWYTTSTAENAEVRRG</sequence>
<proteinExistence type="predicted"/>
<evidence type="ECO:0000313" key="1">
    <source>
        <dbReference type="EMBL" id="EFO79971.1"/>
    </source>
</evidence>
<organism evidence="1 2">
    <name type="scientific">Oscillochloris trichoides DG-6</name>
    <dbReference type="NCBI Taxonomy" id="765420"/>
    <lineage>
        <taxon>Bacteria</taxon>
        <taxon>Bacillati</taxon>
        <taxon>Chloroflexota</taxon>
        <taxon>Chloroflexia</taxon>
        <taxon>Chloroflexales</taxon>
        <taxon>Chloroflexineae</taxon>
        <taxon>Oscillochloridaceae</taxon>
        <taxon>Oscillochloris</taxon>
    </lineage>
</organism>
<evidence type="ECO:0000313" key="2">
    <source>
        <dbReference type="Proteomes" id="UP000054010"/>
    </source>
</evidence>
<reference evidence="1 2" key="1">
    <citation type="journal article" date="2011" name="J. Bacteriol.">
        <title>Draft genome sequence of the anoxygenic filamentous phototrophic bacterium Oscillochloris trichoides subsp. DG-6.</title>
        <authorList>
            <person name="Kuznetsov B.B."/>
            <person name="Ivanovsky R.N."/>
            <person name="Keppen O.I."/>
            <person name="Sukhacheva M.V."/>
            <person name="Bumazhkin B.K."/>
            <person name="Patutina E.O."/>
            <person name="Beletsky A.V."/>
            <person name="Mardanov A.V."/>
            <person name="Baslerov R.V."/>
            <person name="Panteleeva A.N."/>
            <person name="Kolganova T.V."/>
            <person name="Ravin N.V."/>
            <person name="Skryabin K.G."/>
        </authorList>
    </citation>
    <scope>NUCLEOTIDE SEQUENCE [LARGE SCALE GENOMIC DNA]</scope>
    <source>
        <strain evidence="1 2">DG-6</strain>
    </source>
</reference>
<dbReference type="AlphaFoldDB" id="E1IFT0"/>
<name>E1IFT0_9CHLR</name>
<dbReference type="Proteomes" id="UP000054010">
    <property type="component" value="Unassembled WGS sequence"/>
</dbReference>
<keyword evidence="2" id="KW-1185">Reference proteome</keyword>
<dbReference type="STRING" id="765420.OSCT_2181"/>
<dbReference type="EMBL" id="ADVR01000094">
    <property type="protein sequence ID" value="EFO79971.1"/>
    <property type="molecule type" value="Genomic_DNA"/>
</dbReference>
<comment type="caution">
    <text evidence="1">The sequence shown here is derived from an EMBL/GenBank/DDBJ whole genome shotgun (WGS) entry which is preliminary data.</text>
</comment>
<protein>
    <submittedName>
        <fullName evidence="1">Uncharacterized protein</fullName>
    </submittedName>
</protein>
<dbReference type="eggNOG" id="COG1672">
    <property type="taxonomic scope" value="Bacteria"/>
</dbReference>
<dbReference type="HOGENOM" id="CLU_1946641_0_0_0"/>
<accession>E1IFT0</accession>